<dbReference type="InParanoid" id="G4Z576"/>
<feature type="compositionally biased region" description="Polar residues" evidence="1">
    <location>
        <begin position="34"/>
        <end position="44"/>
    </location>
</feature>
<proteinExistence type="predicted"/>
<feature type="region of interest" description="Disordered" evidence="1">
    <location>
        <begin position="101"/>
        <end position="128"/>
    </location>
</feature>
<dbReference type="RefSeq" id="XP_009522936.1">
    <property type="nucleotide sequence ID" value="XM_009524641.1"/>
</dbReference>
<evidence type="ECO:0000313" key="3">
    <source>
        <dbReference type="Proteomes" id="UP000002640"/>
    </source>
</evidence>
<sequence length="326" mass="36081">MRCCCDSSSSVLPSLCVLLLRLPRTEGPRAKTHPPTSRLTSDSSPAKLGPARLDFGELRLCLHRSSHLGFAPLSYSSFDLRLAGRPNACHDTMEHIARGRRDRAARYTVPHDRRPDRRGANGTSSSGAGRELAAVRDLVAAPGVCCVAYPPPPSGPQVSPSMLHLLKQVFNVILFFHGMPFAILANLGLEELVRGISKAVDERIYTHQSATGELNVRGPVTSLYCVEMDCRDLPLAERAFFGKLTELKLKYPVVRTETNGQMTEIFECDHHDRSMPGVRLGRSLHPQQRAVRCGQLVVALLECFVPEPVESNEFASFDVRRRRCVD</sequence>
<feature type="compositionally biased region" description="Basic and acidic residues" evidence="1">
    <location>
        <begin position="101"/>
        <end position="119"/>
    </location>
</feature>
<dbReference type="AlphaFoldDB" id="G4Z576"/>
<reference evidence="2 3" key="1">
    <citation type="journal article" date="2006" name="Science">
        <title>Phytophthora genome sequences uncover evolutionary origins and mechanisms of pathogenesis.</title>
        <authorList>
            <person name="Tyler B.M."/>
            <person name="Tripathy S."/>
            <person name="Zhang X."/>
            <person name="Dehal P."/>
            <person name="Jiang R.H."/>
            <person name="Aerts A."/>
            <person name="Arredondo F.D."/>
            <person name="Baxter L."/>
            <person name="Bensasson D."/>
            <person name="Beynon J.L."/>
            <person name="Chapman J."/>
            <person name="Damasceno C.M."/>
            <person name="Dorrance A.E."/>
            <person name="Dou D."/>
            <person name="Dickerman A.W."/>
            <person name="Dubchak I.L."/>
            <person name="Garbelotto M."/>
            <person name="Gijzen M."/>
            <person name="Gordon S.G."/>
            <person name="Govers F."/>
            <person name="Grunwald N.J."/>
            <person name="Huang W."/>
            <person name="Ivors K.L."/>
            <person name="Jones R.W."/>
            <person name="Kamoun S."/>
            <person name="Krampis K."/>
            <person name="Lamour K.H."/>
            <person name="Lee M.K."/>
            <person name="McDonald W.H."/>
            <person name="Medina M."/>
            <person name="Meijer H.J."/>
            <person name="Nordberg E.K."/>
            <person name="Maclean D.J."/>
            <person name="Ospina-Giraldo M.D."/>
            <person name="Morris P.F."/>
            <person name="Phuntumart V."/>
            <person name="Putnam N.H."/>
            <person name="Rash S."/>
            <person name="Rose J.K."/>
            <person name="Sakihama Y."/>
            <person name="Salamov A.A."/>
            <person name="Savidor A."/>
            <person name="Scheuring C.F."/>
            <person name="Smith B.M."/>
            <person name="Sobral B.W."/>
            <person name="Terry A."/>
            <person name="Torto-Alalibo T.A."/>
            <person name="Win J."/>
            <person name="Xu Z."/>
            <person name="Zhang H."/>
            <person name="Grigoriev I.V."/>
            <person name="Rokhsar D.S."/>
            <person name="Boore J.L."/>
        </authorList>
    </citation>
    <scope>NUCLEOTIDE SEQUENCE [LARGE SCALE GENOMIC DNA]</scope>
    <source>
        <strain evidence="2 3">P6497</strain>
    </source>
</reference>
<dbReference type="KEGG" id="psoj:PHYSODRAFT_298440"/>
<evidence type="ECO:0000256" key="1">
    <source>
        <dbReference type="SAM" id="MobiDB-lite"/>
    </source>
</evidence>
<organism evidence="2 3">
    <name type="scientific">Phytophthora sojae (strain P6497)</name>
    <name type="common">Soybean stem and root rot agent</name>
    <name type="synonym">Phytophthora megasperma f. sp. glycines</name>
    <dbReference type="NCBI Taxonomy" id="1094619"/>
    <lineage>
        <taxon>Eukaryota</taxon>
        <taxon>Sar</taxon>
        <taxon>Stramenopiles</taxon>
        <taxon>Oomycota</taxon>
        <taxon>Peronosporomycetes</taxon>
        <taxon>Peronosporales</taxon>
        <taxon>Peronosporaceae</taxon>
        <taxon>Phytophthora</taxon>
    </lineage>
</organism>
<dbReference type="GeneID" id="20641619"/>
<evidence type="ECO:0000313" key="2">
    <source>
        <dbReference type="EMBL" id="EGZ20219.1"/>
    </source>
</evidence>
<protein>
    <submittedName>
        <fullName evidence="2">Uncharacterized protein</fullName>
    </submittedName>
</protein>
<feature type="region of interest" description="Disordered" evidence="1">
    <location>
        <begin position="26"/>
        <end position="46"/>
    </location>
</feature>
<keyword evidence="3" id="KW-1185">Reference proteome</keyword>
<accession>G4Z576</accession>
<name>G4Z576_PHYSP</name>
<dbReference type="Proteomes" id="UP000002640">
    <property type="component" value="Unassembled WGS sequence"/>
</dbReference>
<gene>
    <name evidence="2" type="ORF">PHYSODRAFT_298440</name>
</gene>
<dbReference type="EMBL" id="JH159153">
    <property type="protein sequence ID" value="EGZ20219.1"/>
    <property type="molecule type" value="Genomic_DNA"/>
</dbReference>